<evidence type="ECO:0000256" key="4">
    <source>
        <dbReference type="ARBA" id="ARBA00022960"/>
    </source>
</evidence>
<keyword evidence="5 15" id="KW-0573">Peptidoglycan synthesis</keyword>
<evidence type="ECO:0000313" key="21">
    <source>
        <dbReference type="Proteomes" id="UP001158066"/>
    </source>
</evidence>
<dbReference type="Pfam" id="PF01225">
    <property type="entry name" value="Mur_ligase"/>
    <property type="match status" value="1"/>
</dbReference>
<dbReference type="GO" id="GO:0000287">
    <property type="term" value="F:magnesium ion binding"/>
    <property type="evidence" value="ECO:0007669"/>
    <property type="project" value="UniProtKB-UniRule"/>
</dbReference>
<evidence type="ECO:0000256" key="12">
    <source>
        <dbReference type="ARBA" id="ARBA00075482"/>
    </source>
</evidence>
<evidence type="ECO:0000259" key="19">
    <source>
        <dbReference type="Pfam" id="PF08245"/>
    </source>
</evidence>
<feature type="binding site" evidence="15">
    <location>
        <position position="456"/>
    </location>
    <ligand>
        <name>meso-2,6-diaminopimelate</name>
        <dbReference type="ChEBI" id="CHEBI:57791"/>
    </ligand>
</feature>
<dbReference type="GO" id="GO:0071555">
    <property type="term" value="P:cell wall organization"/>
    <property type="evidence" value="ECO:0007669"/>
    <property type="project" value="UniProtKB-KW"/>
</dbReference>
<keyword evidence="3 15" id="KW-0132">Cell division</keyword>
<keyword evidence="4 15" id="KW-0133">Cell shape</keyword>
<feature type="binding site" evidence="15">
    <location>
        <position position="380"/>
    </location>
    <ligand>
        <name>meso-2,6-diaminopimelate</name>
        <dbReference type="ChEBI" id="CHEBI:57791"/>
    </ligand>
</feature>
<evidence type="ECO:0000313" key="20">
    <source>
        <dbReference type="EMBL" id="SMP46625.1"/>
    </source>
</evidence>
<gene>
    <name evidence="15" type="primary">murE</name>
    <name evidence="20" type="ORF">SAMN06296020_10334</name>
</gene>
<feature type="binding site" evidence="15">
    <location>
        <begin position="110"/>
        <end position="116"/>
    </location>
    <ligand>
        <name>ATP</name>
        <dbReference type="ChEBI" id="CHEBI:30616"/>
    </ligand>
</feature>
<keyword evidence="15" id="KW-0963">Cytoplasm</keyword>
<keyword evidence="7 15" id="KW-0961">Cell wall biogenesis/degradation</keyword>
<evidence type="ECO:0000256" key="2">
    <source>
        <dbReference type="ARBA" id="ARBA00005898"/>
    </source>
</evidence>
<feature type="binding site" evidence="15">
    <location>
        <position position="179"/>
    </location>
    <ligand>
        <name>UDP-N-acetyl-alpha-D-muramoyl-L-alanyl-D-glutamate</name>
        <dbReference type="ChEBI" id="CHEBI:83900"/>
    </ligand>
</feature>
<dbReference type="AlphaFoldDB" id="A0AA45WU58"/>
<evidence type="ECO:0000256" key="6">
    <source>
        <dbReference type="ARBA" id="ARBA00023306"/>
    </source>
</evidence>
<evidence type="ECO:0000259" key="17">
    <source>
        <dbReference type="Pfam" id="PF01225"/>
    </source>
</evidence>
<reference evidence="20" key="1">
    <citation type="submission" date="2017-05" db="EMBL/GenBank/DDBJ databases">
        <authorList>
            <person name="Varghese N."/>
            <person name="Submissions S."/>
        </authorList>
    </citation>
    <scope>NUCLEOTIDE SEQUENCE</scope>
    <source>
        <strain evidence="20">Su22</strain>
    </source>
</reference>
<dbReference type="GO" id="GO:0005524">
    <property type="term" value="F:ATP binding"/>
    <property type="evidence" value="ECO:0007669"/>
    <property type="project" value="UniProtKB-UniRule"/>
</dbReference>
<keyword evidence="15 20" id="KW-0436">Ligase</keyword>
<dbReference type="SUPFAM" id="SSF63418">
    <property type="entry name" value="MurE/MurF N-terminal domain"/>
    <property type="match status" value="1"/>
</dbReference>
<evidence type="ECO:0000256" key="8">
    <source>
        <dbReference type="ARBA" id="ARBA00050251"/>
    </source>
</evidence>
<dbReference type="SUPFAM" id="SSF53623">
    <property type="entry name" value="MurD-like peptide ligases, catalytic domain"/>
    <property type="match status" value="1"/>
</dbReference>
<dbReference type="GO" id="GO:0005737">
    <property type="term" value="C:cytoplasm"/>
    <property type="evidence" value="ECO:0007669"/>
    <property type="project" value="UniProtKB-SubCell"/>
</dbReference>
<dbReference type="Gene3D" id="3.40.1390.10">
    <property type="entry name" value="MurE/MurF, N-terminal domain"/>
    <property type="match status" value="1"/>
</dbReference>
<dbReference type="RefSeq" id="WP_283408319.1">
    <property type="nucleotide sequence ID" value="NZ_FXUF01000003.1"/>
</dbReference>
<feature type="modified residue" description="N6-carboxylysine" evidence="15">
    <location>
        <position position="219"/>
    </location>
</feature>
<keyword evidence="15" id="KW-0067">ATP-binding</keyword>
<dbReference type="Pfam" id="PF02875">
    <property type="entry name" value="Mur_ligase_C"/>
    <property type="match status" value="1"/>
</dbReference>
<evidence type="ECO:0000256" key="16">
    <source>
        <dbReference type="RuleBase" id="RU004135"/>
    </source>
</evidence>
<dbReference type="InterPro" id="IPR013221">
    <property type="entry name" value="Mur_ligase_cen"/>
</dbReference>
<organism evidence="20 21">
    <name type="scientific">Anoxynatronum buryatiense</name>
    <dbReference type="NCBI Taxonomy" id="489973"/>
    <lineage>
        <taxon>Bacteria</taxon>
        <taxon>Bacillati</taxon>
        <taxon>Bacillota</taxon>
        <taxon>Clostridia</taxon>
        <taxon>Eubacteriales</taxon>
        <taxon>Clostridiaceae</taxon>
        <taxon>Anoxynatronum</taxon>
    </lineage>
</organism>
<dbReference type="GO" id="GO:0009252">
    <property type="term" value="P:peptidoglycan biosynthetic process"/>
    <property type="evidence" value="ECO:0007669"/>
    <property type="project" value="UniProtKB-UniRule"/>
</dbReference>
<accession>A0AA45WU58</accession>
<dbReference type="NCBIfam" id="NF001126">
    <property type="entry name" value="PRK00139.1-4"/>
    <property type="match status" value="1"/>
</dbReference>
<evidence type="ECO:0000256" key="14">
    <source>
        <dbReference type="ARBA" id="ARBA00081560"/>
    </source>
</evidence>
<evidence type="ECO:0000256" key="11">
    <source>
        <dbReference type="ARBA" id="ARBA00072883"/>
    </source>
</evidence>
<dbReference type="PANTHER" id="PTHR23135:SF4">
    <property type="entry name" value="UDP-N-ACETYLMURAMOYL-L-ALANYL-D-GLUTAMATE--2,6-DIAMINOPIMELATE LIGASE MURE HOMOLOG, CHLOROPLASTIC"/>
    <property type="match status" value="1"/>
</dbReference>
<comment type="cofactor">
    <cofactor evidence="15">
        <name>Mg(2+)</name>
        <dbReference type="ChEBI" id="CHEBI:18420"/>
    </cofactor>
</comment>
<dbReference type="EMBL" id="FXUF01000003">
    <property type="protein sequence ID" value="SMP46625.1"/>
    <property type="molecule type" value="Genomic_DNA"/>
</dbReference>
<feature type="domain" description="Mur ligase C-terminal" evidence="18">
    <location>
        <begin position="331"/>
        <end position="458"/>
    </location>
</feature>
<comment type="caution">
    <text evidence="20">The sequence shown here is derived from an EMBL/GenBank/DDBJ whole genome shotgun (WGS) entry which is preliminary data.</text>
</comment>
<feature type="binding site" evidence="15">
    <location>
        <position position="187"/>
    </location>
    <ligand>
        <name>UDP-N-acetyl-alpha-D-muramoyl-L-alanyl-D-glutamate</name>
        <dbReference type="ChEBI" id="CHEBI:83900"/>
    </ligand>
</feature>
<comment type="pathway">
    <text evidence="1 15 16">Cell wall biogenesis; peptidoglycan biosynthesis.</text>
</comment>
<protein>
    <recommendedName>
        <fullName evidence="11 15">UDP-N-acetylmuramoyl-L-alanyl-D-glutamate--2,6-diaminopimelate ligase</fullName>
        <ecNumber evidence="10 15">6.3.2.13</ecNumber>
    </recommendedName>
    <alternativeName>
        <fullName evidence="12 15">Meso-A2pm-adding enzyme</fullName>
    </alternativeName>
    <alternativeName>
        <fullName evidence="13 15">Meso-diaminopimelate-adding enzyme</fullName>
    </alternativeName>
    <alternativeName>
        <fullName evidence="14 15">UDP-MurNAc-L-Ala-D-Glu:meso-diaminopimelate ligase</fullName>
    </alternativeName>
    <alternativeName>
        <fullName evidence="15">UDP-MurNAc-tripeptide synthetase</fullName>
    </alternativeName>
    <alternativeName>
        <fullName evidence="15">UDP-N-acetylmuramyl-tripeptide synthetase</fullName>
    </alternativeName>
</protein>
<feature type="binding site" evidence="15">
    <location>
        <begin position="404"/>
        <end position="407"/>
    </location>
    <ligand>
        <name>meso-2,6-diaminopimelate</name>
        <dbReference type="ChEBI" id="CHEBI:57791"/>
    </ligand>
</feature>
<dbReference type="InterPro" id="IPR005761">
    <property type="entry name" value="UDP-N-AcMur-Glu-dNH2Pim_ligase"/>
</dbReference>
<dbReference type="InterPro" id="IPR036565">
    <property type="entry name" value="Mur-like_cat_sf"/>
</dbReference>
<dbReference type="Pfam" id="PF08245">
    <property type="entry name" value="Mur_ligase_M"/>
    <property type="match status" value="1"/>
</dbReference>
<evidence type="ECO:0000259" key="18">
    <source>
        <dbReference type="Pfam" id="PF02875"/>
    </source>
</evidence>
<feature type="domain" description="Mur ligase N-terminal catalytic" evidence="17">
    <location>
        <begin position="23"/>
        <end position="80"/>
    </location>
</feature>
<evidence type="ECO:0000256" key="15">
    <source>
        <dbReference type="HAMAP-Rule" id="MF_00208"/>
    </source>
</evidence>
<dbReference type="FunFam" id="3.90.190.20:FF:000006">
    <property type="entry name" value="UDP-N-acetylmuramoyl-L-alanyl-D-glutamate--2,6-diaminopimelate ligase"/>
    <property type="match status" value="1"/>
</dbReference>
<keyword evidence="15" id="KW-0547">Nucleotide-binding</keyword>
<dbReference type="HAMAP" id="MF_00208">
    <property type="entry name" value="MurE"/>
    <property type="match status" value="1"/>
</dbReference>
<feature type="binding site" evidence="15">
    <location>
        <begin position="152"/>
        <end position="153"/>
    </location>
    <ligand>
        <name>UDP-N-acetyl-alpha-D-muramoyl-L-alanyl-D-glutamate</name>
        <dbReference type="ChEBI" id="CHEBI:83900"/>
    </ligand>
</feature>
<evidence type="ECO:0000256" key="7">
    <source>
        <dbReference type="ARBA" id="ARBA00023316"/>
    </source>
</evidence>
<dbReference type="GO" id="GO:0051301">
    <property type="term" value="P:cell division"/>
    <property type="evidence" value="ECO:0007669"/>
    <property type="project" value="UniProtKB-KW"/>
</dbReference>
<feature type="short sequence motif" description="Meso-diaminopimelate recognition motif" evidence="15">
    <location>
        <begin position="404"/>
        <end position="407"/>
    </location>
</feature>
<evidence type="ECO:0000256" key="10">
    <source>
        <dbReference type="ARBA" id="ARBA00066633"/>
    </source>
</evidence>
<comment type="catalytic activity">
    <reaction evidence="8 15">
        <text>UDP-N-acetyl-alpha-D-muramoyl-L-alanyl-D-glutamate + meso-2,6-diaminopimelate + ATP = UDP-N-acetyl-alpha-D-muramoyl-L-alanyl-gamma-D-glutamyl-meso-2,6-diaminopimelate + ADP + phosphate + H(+)</text>
        <dbReference type="Rhea" id="RHEA:23676"/>
        <dbReference type="ChEBI" id="CHEBI:15378"/>
        <dbReference type="ChEBI" id="CHEBI:30616"/>
        <dbReference type="ChEBI" id="CHEBI:43474"/>
        <dbReference type="ChEBI" id="CHEBI:57791"/>
        <dbReference type="ChEBI" id="CHEBI:83900"/>
        <dbReference type="ChEBI" id="CHEBI:83905"/>
        <dbReference type="ChEBI" id="CHEBI:456216"/>
        <dbReference type="EC" id="6.3.2.13"/>
    </reaction>
</comment>
<dbReference type="InterPro" id="IPR036615">
    <property type="entry name" value="Mur_ligase_C_dom_sf"/>
</dbReference>
<evidence type="ECO:0000256" key="5">
    <source>
        <dbReference type="ARBA" id="ARBA00022984"/>
    </source>
</evidence>
<dbReference type="GO" id="GO:0008360">
    <property type="term" value="P:regulation of cell shape"/>
    <property type="evidence" value="ECO:0007669"/>
    <property type="project" value="UniProtKB-KW"/>
</dbReference>
<dbReference type="InterPro" id="IPR035911">
    <property type="entry name" value="MurE/MurF_N"/>
</dbReference>
<proteinExistence type="inferred from homology"/>
<evidence type="ECO:0000256" key="13">
    <source>
        <dbReference type="ARBA" id="ARBA00076158"/>
    </source>
</evidence>
<comment type="PTM">
    <text evidence="15">Carboxylation is probably crucial for Mg(2+) binding and, consequently, for the gamma-phosphate positioning of ATP.</text>
</comment>
<dbReference type="InterPro" id="IPR004101">
    <property type="entry name" value="Mur_ligase_C"/>
</dbReference>
<dbReference type="SUPFAM" id="SSF53244">
    <property type="entry name" value="MurD-like peptide ligases, peptide-binding domain"/>
    <property type="match status" value="1"/>
</dbReference>
<comment type="similarity">
    <text evidence="2 15">Belongs to the MurCDEF family. MurE subfamily.</text>
</comment>
<feature type="binding site" evidence="15">
    <location>
        <position position="30"/>
    </location>
    <ligand>
        <name>UDP-N-acetyl-alpha-D-muramoyl-L-alanyl-D-glutamate</name>
        <dbReference type="ChEBI" id="CHEBI:83900"/>
    </ligand>
</feature>
<sequence>MKLEEIVQNQTFKLLQGTLSCEIGSIVYDSRQARPGSLFVCIKGFQTDGHLYVHQAVELGAVAVLLEEELALPGHLTVVQSPDTRKALSASASIFNGMPSQHLDLVGVTGTNGKTTVTYLVKEILNHAGKKTGLIGTITNWIGDRQIQTIRTTPESVDFQRLLKQMVDEQVTACVMEVSSHSLALERVNHTEFHTGVFTNLTEDHLDFHASMEAYYQEKKRLFTMTKHNNLLNIDDEYGRRMAEELRSEGYPIITYGMSDDSDLQAMDSILALNCVSFYAKGLEIDRKVTLPIPGKFSVYNALAAIGAARSLGIDPDTICEALKVVNGVPGRLEQISEYTDFGVVVDYAHTPDALENVLKTIRQFTENRIITVFGCGGDRDKNKRPLMGKISGELSDISILTSDNPRSEDPMEILSMIEMGIRETKGTYQLIENRKDAIKEALLLAKRGDVVLIAGKGHETTQTIGHVTTHFDDREVARLLAREAGIHEGC</sequence>
<dbReference type="Gene3D" id="3.90.190.20">
    <property type="entry name" value="Mur ligase, C-terminal domain"/>
    <property type="match status" value="1"/>
</dbReference>
<comment type="caution">
    <text evidence="15">Lacks conserved residue(s) required for the propagation of feature annotation.</text>
</comment>
<dbReference type="Proteomes" id="UP001158066">
    <property type="component" value="Unassembled WGS sequence"/>
</dbReference>
<dbReference type="GO" id="GO:0008765">
    <property type="term" value="F:UDP-N-acetylmuramoylalanyl-D-glutamate-2,6-diaminopimelate ligase activity"/>
    <property type="evidence" value="ECO:0007669"/>
    <property type="project" value="UniProtKB-UniRule"/>
</dbReference>
<keyword evidence="6 15" id="KW-0131">Cell cycle</keyword>
<evidence type="ECO:0000256" key="9">
    <source>
        <dbReference type="ARBA" id="ARBA00056782"/>
    </source>
</evidence>
<evidence type="ECO:0000256" key="3">
    <source>
        <dbReference type="ARBA" id="ARBA00022618"/>
    </source>
</evidence>
<feature type="domain" description="Mur ligase central" evidence="19">
    <location>
        <begin position="108"/>
        <end position="309"/>
    </location>
</feature>
<keyword evidence="15" id="KW-0460">Magnesium</keyword>
<comment type="subcellular location">
    <subcellularLocation>
        <location evidence="15 16">Cytoplasm</location>
    </subcellularLocation>
</comment>
<dbReference type="PANTHER" id="PTHR23135">
    <property type="entry name" value="MUR LIGASE FAMILY MEMBER"/>
    <property type="match status" value="1"/>
</dbReference>
<dbReference type="NCBIfam" id="TIGR01085">
    <property type="entry name" value="murE"/>
    <property type="match status" value="1"/>
</dbReference>
<keyword evidence="21" id="KW-1185">Reference proteome</keyword>
<evidence type="ECO:0000256" key="1">
    <source>
        <dbReference type="ARBA" id="ARBA00004752"/>
    </source>
</evidence>
<name>A0AA45WU58_9CLOT</name>
<comment type="function">
    <text evidence="9 15">Catalyzes the addition of meso-diaminopimelic acid to the nucleotide precursor UDP-N-acetylmuramoyl-L-alanyl-D-glutamate (UMAG) in the biosynthesis of bacterial cell-wall peptidoglycan.</text>
</comment>
<feature type="binding site" evidence="15">
    <location>
        <position position="460"/>
    </location>
    <ligand>
        <name>meso-2,6-diaminopimelate</name>
        <dbReference type="ChEBI" id="CHEBI:57791"/>
    </ligand>
</feature>
<dbReference type="EC" id="6.3.2.13" evidence="10 15"/>
<dbReference type="NCBIfam" id="NF001124">
    <property type="entry name" value="PRK00139.1-2"/>
    <property type="match status" value="1"/>
</dbReference>
<dbReference type="Gene3D" id="3.40.1190.10">
    <property type="entry name" value="Mur-like, catalytic domain"/>
    <property type="match status" value="1"/>
</dbReference>
<dbReference type="InterPro" id="IPR000713">
    <property type="entry name" value="Mur_ligase_N"/>
</dbReference>